<dbReference type="Gene3D" id="3.55.50.10">
    <property type="entry name" value="Baseplate protein-like domains"/>
    <property type="match status" value="1"/>
</dbReference>
<accession>A0A7I8BKT2</accession>
<dbReference type="RefSeq" id="WP_180719744.1">
    <property type="nucleotide sequence ID" value="NZ_AP023174.1"/>
</dbReference>
<dbReference type="InterPro" id="IPR054030">
    <property type="entry name" value="Gp5_Vgr_C"/>
</dbReference>
<dbReference type="InterPro" id="IPR017847">
    <property type="entry name" value="T6SS_RhsGE_Vgr_subset"/>
</dbReference>
<organism evidence="6 7">
    <name type="scientific">Paraburkholderia largidicola</name>
    <dbReference type="NCBI Taxonomy" id="3014751"/>
    <lineage>
        <taxon>Bacteria</taxon>
        <taxon>Pseudomonadati</taxon>
        <taxon>Pseudomonadota</taxon>
        <taxon>Betaproteobacteria</taxon>
        <taxon>Burkholderiales</taxon>
        <taxon>Burkholderiaceae</taxon>
        <taxon>Paraburkholderia</taxon>
    </lineage>
</organism>
<evidence type="ECO:0000313" key="6">
    <source>
        <dbReference type="EMBL" id="BCF88760.1"/>
    </source>
</evidence>
<dbReference type="GO" id="GO:0005576">
    <property type="term" value="C:extracellular region"/>
    <property type="evidence" value="ECO:0007669"/>
    <property type="project" value="UniProtKB-SubCell"/>
</dbReference>
<dbReference type="KEGG" id="plad:PPGU16_18270"/>
<evidence type="ECO:0000256" key="3">
    <source>
        <dbReference type="ARBA" id="ARBA00022525"/>
    </source>
</evidence>
<feature type="domain" description="Gp5/Type VI secretion system Vgr C-terminal trimerisation" evidence="5">
    <location>
        <begin position="500"/>
        <end position="612"/>
    </location>
</feature>
<dbReference type="InterPro" id="IPR050708">
    <property type="entry name" value="T6SS_VgrG/RHS"/>
</dbReference>
<dbReference type="EMBL" id="AP023174">
    <property type="protein sequence ID" value="BCF88760.1"/>
    <property type="molecule type" value="Genomic_DNA"/>
</dbReference>
<evidence type="ECO:0008006" key="8">
    <source>
        <dbReference type="Google" id="ProtNLM"/>
    </source>
</evidence>
<dbReference type="PANTHER" id="PTHR32305:SF15">
    <property type="entry name" value="PROTEIN RHSA-RELATED"/>
    <property type="match status" value="1"/>
</dbReference>
<protein>
    <recommendedName>
        <fullName evidence="8">Type IV secretion protein Rhs</fullName>
    </recommendedName>
</protein>
<name>A0A7I8BKT2_9BURK</name>
<dbReference type="Gene3D" id="4.10.220.110">
    <property type="match status" value="1"/>
</dbReference>
<gene>
    <name evidence="6" type="ORF">PPGU16_18270</name>
</gene>
<evidence type="ECO:0000259" key="5">
    <source>
        <dbReference type="Pfam" id="PF22178"/>
    </source>
</evidence>
<dbReference type="Pfam" id="PF05954">
    <property type="entry name" value="Phage_GPD"/>
    <property type="match status" value="1"/>
</dbReference>
<dbReference type="Proteomes" id="UP000510888">
    <property type="component" value="Chromosome 1"/>
</dbReference>
<keyword evidence="7" id="KW-1185">Reference proteome</keyword>
<evidence type="ECO:0000313" key="7">
    <source>
        <dbReference type="Proteomes" id="UP000510888"/>
    </source>
</evidence>
<sequence>MLILYEGRTLTMSGPALPISPLGEPALELTGVAGEEALSAIYAYTLSCRTPLEMPESEAANLDLKQMIGKELTVTIQLEGMGTFVAGMQGMAGASNIGAGTREISGIVTEARYVSQSDRQSNYELALRPWIWLADQTSDYRIFQRKTVVEIIEDVFGKYMYSYDLRLSGSYPVLDYQVQYGETDFYFIQRLMAEHGIYWFFEHSGTFHRMVLVDHLGAHRPVESTAYQTLWYYPPGHRIDQEYIDAFDMSGALQSGRWTTNDYDFKKPMAGLIAQNELPQETAHNDFERYEWPGDYTEREHGEQFARLRMEEVRAHGERASGSGQVRDVVCGTTFRLEGYPHRPANREYLVISAWFSATEIGAASGSGEYTISSAFVVQPATTVFRPSRTRYPKPRTSGPQTAIVTGPAGQEIWTDQYGRVKLGFHWDRSGVKDQNASCWIRVSYPWAGGGFGGVNIPRVGTEVIVDFENGDPDRPIVVGRLYNAATMPPWDLPGNATQSGLLSRSLKGGAGNANAIRFEDKPGSEELWLQAEKDMRTEVENDESHSVMANRTKSVGGNETTSVAGTRTETVTGNETITLNANRERSVKLNDTVEVGADQKTTITGKQRYEVKSDRDRIVGGNDTLKVTGFREEEIAQTSTETVHLAKTSNLLTTHTVKVTGHQLIQVGSGQEVHVTGDVVLTSTTKISLVCGNSQIVMDAAGNINITGVNVTSTGSSTHAVNGSTVTSSATGEHTVQGAVLKLNP</sequence>
<evidence type="ECO:0000259" key="4">
    <source>
        <dbReference type="Pfam" id="PF04717"/>
    </source>
</evidence>
<feature type="domain" description="Gp5/Type VI secretion system Vgr protein OB-fold" evidence="4">
    <location>
        <begin position="416"/>
        <end position="483"/>
    </location>
</feature>
<dbReference type="PANTHER" id="PTHR32305">
    <property type="match status" value="1"/>
</dbReference>
<comment type="similarity">
    <text evidence="2">Belongs to the VgrG protein family.</text>
</comment>
<dbReference type="SUPFAM" id="SSF69255">
    <property type="entry name" value="gp5 N-terminal domain-like"/>
    <property type="match status" value="1"/>
</dbReference>
<dbReference type="AlphaFoldDB" id="A0A7I8BKT2"/>
<dbReference type="Pfam" id="PF04717">
    <property type="entry name" value="Phage_base_V"/>
    <property type="match status" value="1"/>
</dbReference>
<dbReference type="InterPro" id="IPR006533">
    <property type="entry name" value="T6SS_Vgr_RhsGE"/>
</dbReference>
<proteinExistence type="inferred from homology"/>
<dbReference type="SUPFAM" id="SSF69349">
    <property type="entry name" value="Phage fibre proteins"/>
    <property type="match status" value="1"/>
</dbReference>
<dbReference type="Pfam" id="PF22178">
    <property type="entry name" value="Gp5_trimer_C"/>
    <property type="match status" value="1"/>
</dbReference>
<reference evidence="6 7" key="1">
    <citation type="journal article" date="2020" name="Genes (Basel)">
        <title>Genomic Comparison of Insect Gut Symbionts from Divergent Burkholderia Subclades.</title>
        <authorList>
            <person name="Takeshita K."/>
            <person name="Kikuchi Y."/>
        </authorList>
    </citation>
    <scope>NUCLEOTIDE SEQUENCE [LARGE SCALE GENOMIC DNA]</scope>
    <source>
        <strain evidence="6 7">PGU16</strain>
    </source>
</reference>
<comment type="subcellular location">
    <subcellularLocation>
        <location evidence="1">Secreted</location>
    </subcellularLocation>
</comment>
<keyword evidence="3" id="KW-0964">Secreted</keyword>
<dbReference type="Gene3D" id="2.30.110.50">
    <property type="match status" value="1"/>
</dbReference>
<evidence type="ECO:0000256" key="1">
    <source>
        <dbReference type="ARBA" id="ARBA00004613"/>
    </source>
</evidence>
<evidence type="ECO:0000256" key="2">
    <source>
        <dbReference type="ARBA" id="ARBA00005558"/>
    </source>
</evidence>
<dbReference type="InterPro" id="IPR006531">
    <property type="entry name" value="Gp5/Vgr_OB"/>
</dbReference>
<dbReference type="InterPro" id="IPR037026">
    <property type="entry name" value="Vgr_OB-fold_dom_sf"/>
</dbReference>
<dbReference type="NCBIfam" id="TIGR01646">
    <property type="entry name" value="vgr_GE"/>
    <property type="match status" value="1"/>
</dbReference>
<dbReference type="SUPFAM" id="SSF69279">
    <property type="entry name" value="Phage tail proteins"/>
    <property type="match status" value="2"/>
</dbReference>
<dbReference type="Gene3D" id="2.40.50.230">
    <property type="entry name" value="Gp5 N-terminal domain"/>
    <property type="match status" value="1"/>
</dbReference>
<dbReference type="NCBIfam" id="TIGR03361">
    <property type="entry name" value="VI_Rhs_Vgr"/>
    <property type="match status" value="1"/>
</dbReference>